<dbReference type="Proteomes" id="UP000411588">
    <property type="component" value="Unassembled WGS sequence"/>
</dbReference>
<dbReference type="SMART" id="SM00530">
    <property type="entry name" value="HTH_XRE"/>
    <property type="match status" value="2"/>
</dbReference>
<dbReference type="CDD" id="cd00093">
    <property type="entry name" value="HTH_XRE"/>
    <property type="match status" value="2"/>
</dbReference>
<dbReference type="GO" id="GO:0003677">
    <property type="term" value="F:DNA binding"/>
    <property type="evidence" value="ECO:0007669"/>
    <property type="project" value="UniProtKB-KW"/>
</dbReference>
<dbReference type="InterPro" id="IPR010982">
    <property type="entry name" value="Lambda_DNA-bd_dom_sf"/>
</dbReference>
<dbReference type="RefSeq" id="WP_231299564.1">
    <property type="nucleotide sequence ID" value="NZ_BDSN01000032.1"/>
</dbReference>
<dbReference type="GO" id="GO:0003700">
    <property type="term" value="F:DNA-binding transcription factor activity"/>
    <property type="evidence" value="ECO:0007669"/>
    <property type="project" value="TreeGrafter"/>
</dbReference>
<feature type="domain" description="HTH cro/C1-type" evidence="2">
    <location>
        <begin position="84"/>
        <end position="139"/>
    </location>
</feature>
<organism evidence="3 4">
    <name type="scientific">Clostridioides difficile</name>
    <name type="common">Peptoclostridium difficile</name>
    <dbReference type="NCBI Taxonomy" id="1496"/>
    <lineage>
        <taxon>Bacteria</taxon>
        <taxon>Bacillati</taxon>
        <taxon>Bacillota</taxon>
        <taxon>Clostridia</taxon>
        <taxon>Peptostreptococcales</taxon>
        <taxon>Peptostreptococcaceae</taxon>
        <taxon>Clostridioides</taxon>
    </lineage>
</organism>
<evidence type="ECO:0000256" key="1">
    <source>
        <dbReference type="ARBA" id="ARBA00023125"/>
    </source>
</evidence>
<evidence type="ECO:0000259" key="2">
    <source>
        <dbReference type="PROSITE" id="PS50943"/>
    </source>
</evidence>
<protein>
    <submittedName>
        <fullName evidence="3">DNA-binding protein</fullName>
    </submittedName>
</protein>
<name>A0AB74QGY3_CLODI</name>
<feature type="domain" description="HTH cro/C1-type" evidence="2">
    <location>
        <begin position="12"/>
        <end position="66"/>
    </location>
</feature>
<dbReference type="AlphaFoldDB" id="A0AB74QGY3"/>
<dbReference type="PANTHER" id="PTHR46797:SF1">
    <property type="entry name" value="METHYLPHOSPHONATE SYNTHASE"/>
    <property type="match status" value="1"/>
</dbReference>
<accession>A0AB74QGY3</accession>
<keyword evidence="1 3" id="KW-0238">DNA-binding</keyword>
<gene>
    <name evidence="3" type="ORF">SAMEA1402399_03692</name>
</gene>
<comment type="caution">
    <text evidence="3">The sequence shown here is derived from an EMBL/GenBank/DDBJ whole genome shotgun (WGS) entry which is preliminary data.</text>
</comment>
<dbReference type="SUPFAM" id="SSF47413">
    <property type="entry name" value="lambda repressor-like DNA-binding domains"/>
    <property type="match status" value="2"/>
</dbReference>
<proteinExistence type="predicted"/>
<dbReference type="Gene3D" id="1.10.260.40">
    <property type="entry name" value="lambda repressor-like DNA-binding domains"/>
    <property type="match status" value="2"/>
</dbReference>
<dbReference type="GO" id="GO:0005829">
    <property type="term" value="C:cytosol"/>
    <property type="evidence" value="ECO:0007669"/>
    <property type="project" value="TreeGrafter"/>
</dbReference>
<dbReference type="PANTHER" id="PTHR46797">
    <property type="entry name" value="HTH-TYPE TRANSCRIPTIONAL REGULATOR"/>
    <property type="match status" value="1"/>
</dbReference>
<sequence>MSEKDGIIRLNLIELRKILKLTQEQMSASLKISRSNYGNIETGKVGLTERVKSDICDIYNVNKEWLETGTGEIFSKESNCGKKINELRKNRNLTSEQLSELSNVPKGTLDKILNGTTKDPKFETLKSLARALNCTLNDFDDMNTINIDIKAKEFNYLFAQIDNETKDLIIGIMKKVLNN</sequence>
<dbReference type="InterPro" id="IPR050807">
    <property type="entry name" value="TransReg_Diox_bact_type"/>
</dbReference>
<dbReference type="PROSITE" id="PS50943">
    <property type="entry name" value="HTH_CROC1"/>
    <property type="match status" value="2"/>
</dbReference>
<reference evidence="3 4" key="1">
    <citation type="submission" date="2019-02" db="EMBL/GenBank/DDBJ databases">
        <authorList>
            <consortium name="Pathogen Informatics"/>
        </authorList>
    </citation>
    <scope>NUCLEOTIDE SEQUENCE [LARGE SCALE GENOMIC DNA]</scope>
    <source>
        <strain evidence="4">clo34</strain>
    </source>
</reference>
<dbReference type="Pfam" id="PF01381">
    <property type="entry name" value="HTH_3"/>
    <property type="match status" value="1"/>
</dbReference>
<dbReference type="InterPro" id="IPR001387">
    <property type="entry name" value="Cro/C1-type_HTH"/>
</dbReference>
<dbReference type="EMBL" id="CAADAN010000019">
    <property type="protein sequence ID" value="VFD35780.1"/>
    <property type="molecule type" value="Genomic_DNA"/>
</dbReference>
<dbReference type="Pfam" id="PF12844">
    <property type="entry name" value="HTH_19"/>
    <property type="match status" value="1"/>
</dbReference>
<evidence type="ECO:0000313" key="3">
    <source>
        <dbReference type="EMBL" id="VFD35780.1"/>
    </source>
</evidence>
<evidence type="ECO:0000313" key="4">
    <source>
        <dbReference type="Proteomes" id="UP000411588"/>
    </source>
</evidence>